<feature type="region of interest" description="Disordered" evidence="1">
    <location>
        <begin position="39"/>
        <end position="104"/>
    </location>
</feature>
<name>A0A8R1HV31_CAEJA</name>
<keyword evidence="3" id="KW-1185">Reference proteome</keyword>
<feature type="compositionally biased region" description="Basic and acidic residues" evidence="1">
    <location>
        <begin position="54"/>
        <end position="73"/>
    </location>
</feature>
<reference evidence="3" key="1">
    <citation type="submission" date="2010-08" db="EMBL/GenBank/DDBJ databases">
        <authorList>
            <consortium name="Caenorhabditis japonica Sequencing Consortium"/>
            <person name="Wilson R.K."/>
        </authorList>
    </citation>
    <scope>NUCLEOTIDE SEQUENCE [LARGE SCALE GENOMIC DNA]</scope>
    <source>
        <strain evidence="3">DF5081</strain>
    </source>
</reference>
<sequence length="310" mass="34123">MFPSSIPKNFVHHLQILLNLSIFSPFIVFLVPQCSKKKPVEDTVDSEEEEESEVEKPSEKEKQTRVISKEAARRKARAAIKTRKRLPNSPNNIRPPKNRARLADTHDPNYQTLAGLNNDCFEVKGTGKPGGGGKKGAFQRKNGPKPPPPGSKPGMVGSNDPNYQTLAGVEDVFASKEKCGMGSKEKHGKKYGRQGSNENSGRPKAPKQNPGKVAYNDPNYQTLVGLNNDVFAKKDNLPRPPAVGGKVPHNDPNYQTLAGLKNEEIFQQKQNMPAPRSPAQNRGKAAYNDPEYQTLAGLNQDIFGADKKLY</sequence>
<feature type="compositionally biased region" description="Basic residues" evidence="1">
    <location>
        <begin position="74"/>
        <end position="86"/>
    </location>
</feature>
<evidence type="ECO:0000313" key="2">
    <source>
        <dbReference type="EnsemblMetazoa" id="CJA07770.1"/>
    </source>
</evidence>
<dbReference type="EnsemblMetazoa" id="CJA07770.1">
    <property type="protein sequence ID" value="CJA07770.1"/>
    <property type="gene ID" value="WBGene00126974"/>
</dbReference>
<dbReference type="AlphaFoldDB" id="A0A8R1HV31"/>
<dbReference type="Pfam" id="PF03057">
    <property type="entry name" value="DUF236"/>
    <property type="match status" value="5"/>
</dbReference>
<dbReference type="PANTHER" id="PTHR21592:SF23">
    <property type="entry name" value="DAUER UP-REGULATED"/>
    <property type="match status" value="1"/>
</dbReference>
<organism evidence="2 3">
    <name type="scientific">Caenorhabditis japonica</name>
    <dbReference type="NCBI Taxonomy" id="281687"/>
    <lineage>
        <taxon>Eukaryota</taxon>
        <taxon>Metazoa</taxon>
        <taxon>Ecdysozoa</taxon>
        <taxon>Nematoda</taxon>
        <taxon>Chromadorea</taxon>
        <taxon>Rhabditida</taxon>
        <taxon>Rhabditina</taxon>
        <taxon>Rhabditomorpha</taxon>
        <taxon>Rhabditoidea</taxon>
        <taxon>Rhabditidae</taxon>
        <taxon>Peloderinae</taxon>
        <taxon>Caenorhabditis</taxon>
    </lineage>
</organism>
<accession>A0A8R1HV31</accession>
<dbReference type="InterPro" id="IPR004296">
    <property type="entry name" value="DUF236"/>
</dbReference>
<evidence type="ECO:0000256" key="1">
    <source>
        <dbReference type="SAM" id="MobiDB-lite"/>
    </source>
</evidence>
<reference evidence="2" key="2">
    <citation type="submission" date="2022-06" db="UniProtKB">
        <authorList>
            <consortium name="EnsemblMetazoa"/>
        </authorList>
    </citation>
    <scope>IDENTIFICATION</scope>
    <source>
        <strain evidence="2">DF5081</strain>
    </source>
</reference>
<proteinExistence type="predicted"/>
<protein>
    <submittedName>
        <fullName evidence="2">Uncharacterized protein</fullName>
    </submittedName>
</protein>
<feature type="compositionally biased region" description="Acidic residues" evidence="1">
    <location>
        <begin position="42"/>
        <end position="53"/>
    </location>
</feature>
<feature type="region of interest" description="Disordered" evidence="1">
    <location>
        <begin position="125"/>
        <end position="164"/>
    </location>
</feature>
<evidence type="ECO:0000313" key="3">
    <source>
        <dbReference type="Proteomes" id="UP000005237"/>
    </source>
</evidence>
<dbReference type="PANTHER" id="PTHR21592">
    <property type="entry name" value="CHROMOSOME UNDETERMINED SCAFFOLD_25, WHOLE GENOME SHOTGUN SEQUENCE"/>
    <property type="match status" value="1"/>
</dbReference>
<feature type="region of interest" description="Disordered" evidence="1">
    <location>
        <begin position="177"/>
        <end position="218"/>
    </location>
</feature>
<dbReference type="Proteomes" id="UP000005237">
    <property type="component" value="Unassembled WGS sequence"/>
</dbReference>